<dbReference type="InterPro" id="IPR044669">
    <property type="entry name" value="YneE/VCCN1/2-like"/>
</dbReference>
<name>A0ABN9SR91_9DINO</name>
<evidence type="ECO:0000313" key="9">
    <source>
        <dbReference type="Proteomes" id="UP001189429"/>
    </source>
</evidence>
<feature type="compositionally biased region" description="Basic and acidic residues" evidence="7">
    <location>
        <begin position="38"/>
        <end position="47"/>
    </location>
</feature>
<evidence type="ECO:0008006" key="10">
    <source>
        <dbReference type="Google" id="ProtNLM"/>
    </source>
</evidence>
<dbReference type="Proteomes" id="UP001189429">
    <property type="component" value="Unassembled WGS sequence"/>
</dbReference>
<organism evidence="8 9">
    <name type="scientific">Prorocentrum cordatum</name>
    <dbReference type="NCBI Taxonomy" id="2364126"/>
    <lineage>
        <taxon>Eukaryota</taxon>
        <taxon>Sar</taxon>
        <taxon>Alveolata</taxon>
        <taxon>Dinophyceae</taxon>
        <taxon>Prorocentrales</taxon>
        <taxon>Prorocentraceae</taxon>
        <taxon>Prorocentrum</taxon>
    </lineage>
</organism>
<evidence type="ECO:0000256" key="7">
    <source>
        <dbReference type="SAM" id="MobiDB-lite"/>
    </source>
</evidence>
<comment type="caution">
    <text evidence="8">The sequence shown here is derived from an EMBL/GenBank/DDBJ whole genome shotgun (WGS) entry which is preliminary data.</text>
</comment>
<protein>
    <recommendedName>
        <fullName evidence="10">Bestrophin homolog</fullName>
    </recommendedName>
</protein>
<keyword evidence="6" id="KW-0472">Membrane</keyword>
<feature type="non-terminal residue" evidence="8">
    <location>
        <position position="1"/>
    </location>
</feature>
<evidence type="ECO:0000256" key="1">
    <source>
        <dbReference type="ARBA" id="ARBA00004141"/>
    </source>
</evidence>
<evidence type="ECO:0000313" key="8">
    <source>
        <dbReference type="EMBL" id="CAK0834476.1"/>
    </source>
</evidence>
<evidence type="ECO:0000256" key="4">
    <source>
        <dbReference type="ARBA" id="ARBA00022989"/>
    </source>
</evidence>
<keyword evidence="3" id="KW-0812">Transmembrane</keyword>
<feature type="region of interest" description="Disordered" evidence="7">
    <location>
        <begin position="512"/>
        <end position="541"/>
    </location>
</feature>
<dbReference type="Pfam" id="PF25539">
    <property type="entry name" value="Bestrophin_2"/>
    <property type="match status" value="1"/>
</dbReference>
<evidence type="ECO:0000256" key="2">
    <source>
        <dbReference type="ARBA" id="ARBA00022448"/>
    </source>
</evidence>
<evidence type="ECO:0000256" key="5">
    <source>
        <dbReference type="ARBA" id="ARBA00023065"/>
    </source>
</evidence>
<dbReference type="PANTHER" id="PTHR33281">
    <property type="entry name" value="UPF0187 PROTEIN YNEE"/>
    <property type="match status" value="1"/>
</dbReference>
<gene>
    <name evidence="8" type="ORF">PCOR1329_LOCUS31891</name>
</gene>
<evidence type="ECO:0000256" key="6">
    <source>
        <dbReference type="ARBA" id="ARBA00023136"/>
    </source>
</evidence>
<dbReference type="EMBL" id="CAUYUJ010012706">
    <property type="protein sequence ID" value="CAK0834476.1"/>
    <property type="molecule type" value="Genomic_DNA"/>
</dbReference>
<keyword evidence="9" id="KW-1185">Reference proteome</keyword>
<sequence length="541" mass="59875">PPPPPPPRGCPPREPPTGGGSARGRRARGLSRAGRPVGADRRADHAAQRGVGAEQLEGQLEGQLAVLPGVAEGGTTTRTQFIVDSTEDMGKYGQWGGRQTPRRCGKMWGILRGFILCVYLYDLCVFICVSQGPFTHPSRSDEGPRDTGWSTRPALSERTRLRGVRTSILSVGSQQLSPVTLNRRRLWSLLHQMCIRRSLLVALPCAVVAAVMEHADSQVGFLQSILPDDQTYSSFTFLLGFFLTFHTAHAYQRFWYGAQMIYTISGNFIDMTSLLLAFTRHSDGLEELRSEFKVTLIRLASLLFAVSIEEVTGHQNEEDEISDDYISDKRAIDPRGLDQSMLERALSARHRPQVVCQMIQNLIVDQISNGVLSIPAPILTRAFQEQSNAMIQFHEVRSCSEVPFPFPFVIREVLLIVHWVVTPFFMGYWCPGIASAAFYTLVVTLTLWSLHGISMELDNPFGRDSNDIAVQFLQEQLNQQLVTVLIESELGLPKDKLTSATLVDELLARFERSSGQSLPSSPGAAAREPPERVRGGGVADA</sequence>
<keyword evidence="2" id="KW-0813">Transport</keyword>
<feature type="compositionally biased region" description="Pro residues" evidence="7">
    <location>
        <begin position="1"/>
        <end position="15"/>
    </location>
</feature>
<keyword evidence="5" id="KW-0406">Ion transport</keyword>
<proteinExistence type="predicted"/>
<reference evidence="8" key="1">
    <citation type="submission" date="2023-10" db="EMBL/GenBank/DDBJ databases">
        <authorList>
            <person name="Chen Y."/>
            <person name="Shah S."/>
            <person name="Dougan E. K."/>
            <person name="Thang M."/>
            <person name="Chan C."/>
        </authorList>
    </citation>
    <scope>NUCLEOTIDE SEQUENCE [LARGE SCALE GENOMIC DNA]</scope>
</reference>
<dbReference type="PANTHER" id="PTHR33281:SF20">
    <property type="match status" value="1"/>
</dbReference>
<comment type="subcellular location">
    <subcellularLocation>
        <location evidence="1">Membrane</location>
        <topology evidence="1">Multi-pass membrane protein</topology>
    </subcellularLocation>
</comment>
<accession>A0ABN9SR91</accession>
<feature type="region of interest" description="Disordered" evidence="7">
    <location>
        <begin position="1"/>
        <end position="50"/>
    </location>
</feature>
<keyword evidence="4" id="KW-1133">Transmembrane helix</keyword>
<evidence type="ECO:0000256" key="3">
    <source>
        <dbReference type="ARBA" id="ARBA00022692"/>
    </source>
</evidence>